<evidence type="ECO:0000256" key="4">
    <source>
        <dbReference type="PROSITE-ProRule" id="PRU00176"/>
    </source>
</evidence>
<name>A0ABN7TE99_OIKDI</name>
<organism evidence="7 8">
    <name type="scientific">Oikopleura dioica</name>
    <name type="common">Tunicate</name>
    <dbReference type="NCBI Taxonomy" id="34765"/>
    <lineage>
        <taxon>Eukaryota</taxon>
        <taxon>Metazoa</taxon>
        <taxon>Chordata</taxon>
        <taxon>Tunicata</taxon>
        <taxon>Appendicularia</taxon>
        <taxon>Copelata</taxon>
        <taxon>Oikopleuridae</taxon>
        <taxon>Oikopleura</taxon>
    </lineage>
</organism>
<feature type="region of interest" description="Disordered" evidence="5">
    <location>
        <begin position="196"/>
        <end position="255"/>
    </location>
</feature>
<proteinExistence type="predicted"/>
<evidence type="ECO:0000259" key="6">
    <source>
        <dbReference type="PROSITE" id="PS50102"/>
    </source>
</evidence>
<sequence length="255" mass="29032">MEVDTQPQITKAEKKSSERQKKLLALNAEDQGEYAKKVKKLRKSGVNKQKKVEPGVLYVGHLPAQFSEPSLRKYFEQFGRIIRLRLSRSKKTGKSKGYAFLEYDDAKNARIAAKTMDKYLFHERLLVCKVMDKTKIHEHLWKGANKKFQPGLCHRANRARLYGEKSEAQLKRAARQRNKKDDALLAALKEVGITDIKLPTGEPEPVKVPESPVKPPKDEPVVEATPVKRGRKKAPAATPKSTRKTRKRQFPEANP</sequence>
<dbReference type="Pfam" id="PF00076">
    <property type="entry name" value="RRM_1"/>
    <property type="match status" value="1"/>
</dbReference>
<evidence type="ECO:0000256" key="5">
    <source>
        <dbReference type="SAM" id="MobiDB-lite"/>
    </source>
</evidence>
<dbReference type="SMART" id="SM00360">
    <property type="entry name" value="RRM"/>
    <property type="match status" value="1"/>
</dbReference>
<evidence type="ECO:0000256" key="3">
    <source>
        <dbReference type="ARBA" id="ARBA00023242"/>
    </source>
</evidence>
<evidence type="ECO:0000313" key="8">
    <source>
        <dbReference type="Proteomes" id="UP001158576"/>
    </source>
</evidence>
<accession>A0ABN7TE99</accession>
<dbReference type="InterPro" id="IPR000504">
    <property type="entry name" value="RRM_dom"/>
</dbReference>
<keyword evidence="2 4" id="KW-0694">RNA-binding</keyword>
<dbReference type="InterPro" id="IPR035979">
    <property type="entry name" value="RBD_domain_sf"/>
</dbReference>
<dbReference type="InterPro" id="IPR012677">
    <property type="entry name" value="Nucleotide-bd_a/b_plait_sf"/>
</dbReference>
<dbReference type="EMBL" id="OU015567">
    <property type="protein sequence ID" value="CAG5112961.1"/>
    <property type="molecule type" value="Genomic_DNA"/>
</dbReference>
<dbReference type="PROSITE" id="PS50102">
    <property type="entry name" value="RRM"/>
    <property type="match status" value="1"/>
</dbReference>
<evidence type="ECO:0000256" key="2">
    <source>
        <dbReference type="ARBA" id="ARBA00022884"/>
    </source>
</evidence>
<dbReference type="Proteomes" id="UP001158576">
    <property type="component" value="Chromosome 2"/>
</dbReference>
<dbReference type="Gene3D" id="3.30.70.330">
    <property type="match status" value="1"/>
</dbReference>
<dbReference type="PANTHER" id="PTHR46754">
    <property type="entry name" value="MKI67 FHA DOMAIN-INTERACTING NUCLEOLAR PHOSPHOPROTEIN"/>
    <property type="match status" value="1"/>
</dbReference>
<dbReference type="SUPFAM" id="SSF54928">
    <property type="entry name" value="RNA-binding domain, RBD"/>
    <property type="match status" value="1"/>
</dbReference>
<feature type="domain" description="RRM" evidence="6">
    <location>
        <begin position="55"/>
        <end position="133"/>
    </location>
</feature>
<dbReference type="CDD" id="cd12307">
    <property type="entry name" value="RRM_NIFK_like"/>
    <property type="match status" value="1"/>
</dbReference>
<keyword evidence="8" id="KW-1185">Reference proteome</keyword>
<evidence type="ECO:0000313" key="7">
    <source>
        <dbReference type="EMBL" id="CAG5112961.1"/>
    </source>
</evidence>
<reference evidence="7 8" key="1">
    <citation type="submission" date="2021-04" db="EMBL/GenBank/DDBJ databases">
        <authorList>
            <person name="Bliznina A."/>
        </authorList>
    </citation>
    <scope>NUCLEOTIDE SEQUENCE [LARGE SCALE GENOMIC DNA]</scope>
</reference>
<feature type="region of interest" description="Disordered" evidence="5">
    <location>
        <begin position="1"/>
        <end position="20"/>
    </location>
</feature>
<keyword evidence="3" id="KW-0539">Nucleus</keyword>
<gene>
    <name evidence="7" type="ORF">OKIOD_LOCUS15882</name>
</gene>
<protein>
    <submittedName>
        <fullName evidence="7">Oidioi.mRNA.OKI2018_I69.chr2.g7117.t1.cds</fullName>
    </submittedName>
</protein>
<feature type="compositionally biased region" description="Basic and acidic residues" evidence="5">
    <location>
        <begin position="11"/>
        <end position="20"/>
    </location>
</feature>
<evidence type="ECO:0000256" key="1">
    <source>
        <dbReference type="ARBA" id="ARBA00004604"/>
    </source>
</evidence>
<comment type="subcellular location">
    <subcellularLocation>
        <location evidence="1">Nucleus</location>
        <location evidence="1">Nucleolus</location>
    </subcellularLocation>
</comment>